<evidence type="ECO:0000313" key="3">
    <source>
        <dbReference type="Proteomes" id="UP000838756"/>
    </source>
</evidence>
<keyword evidence="3" id="KW-1185">Reference proteome</keyword>
<dbReference type="OrthoDB" id="6924692at2759"/>
<dbReference type="Proteomes" id="UP000838756">
    <property type="component" value="Unassembled WGS sequence"/>
</dbReference>
<dbReference type="PANTHER" id="PTHR47027:SF8">
    <property type="entry name" value="RIBONUCLEASE H"/>
    <property type="match status" value="1"/>
</dbReference>
<dbReference type="Pfam" id="PF00078">
    <property type="entry name" value="RVT_1"/>
    <property type="match status" value="1"/>
</dbReference>
<dbReference type="PROSITE" id="PS50878">
    <property type="entry name" value="RT_POL"/>
    <property type="match status" value="1"/>
</dbReference>
<name>A0A8S4RA97_9NEOP</name>
<organism evidence="2 3">
    <name type="scientific">Pararge aegeria aegeria</name>
    <dbReference type="NCBI Taxonomy" id="348720"/>
    <lineage>
        <taxon>Eukaryota</taxon>
        <taxon>Metazoa</taxon>
        <taxon>Ecdysozoa</taxon>
        <taxon>Arthropoda</taxon>
        <taxon>Hexapoda</taxon>
        <taxon>Insecta</taxon>
        <taxon>Pterygota</taxon>
        <taxon>Neoptera</taxon>
        <taxon>Endopterygota</taxon>
        <taxon>Lepidoptera</taxon>
        <taxon>Glossata</taxon>
        <taxon>Ditrysia</taxon>
        <taxon>Papilionoidea</taxon>
        <taxon>Nymphalidae</taxon>
        <taxon>Satyrinae</taxon>
        <taxon>Satyrini</taxon>
        <taxon>Parargina</taxon>
        <taxon>Pararge</taxon>
    </lineage>
</organism>
<dbReference type="EMBL" id="CAKXAJ010024989">
    <property type="protein sequence ID" value="CAH2233644.1"/>
    <property type="molecule type" value="Genomic_DNA"/>
</dbReference>
<dbReference type="InterPro" id="IPR000477">
    <property type="entry name" value="RT_dom"/>
</dbReference>
<protein>
    <submittedName>
        <fullName evidence="2">Jg14388 protein</fullName>
    </submittedName>
</protein>
<dbReference type="AlphaFoldDB" id="A0A8S4RA97"/>
<sequence length="114" mass="13439">MRITLEDWTDGVSIGGYKISNLRYADDTTLFATSARHMEELLLKMERVSLEFGLKINHNKTKMMIVDRANNNSEARSHPPDRELRGRTIRHIPWCFNFGQWRLRRRSKLTYGNS</sequence>
<reference evidence="2" key="1">
    <citation type="submission" date="2022-03" db="EMBL/GenBank/DDBJ databases">
        <authorList>
            <person name="Lindestad O."/>
        </authorList>
    </citation>
    <scope>NUCLEOTIDE SEQUENCE</scope>
</reference>
<dbReference type="PANTHER" id="PTHR47027">
    <property type="entry name" value="REVERSE TRANSCRIPTASE DOMAIN-CONTAINING PROTEIN"/>
    <property type="match status" value="1"/>
</dbReference>
<proteinExistence type="predicted"/>
<comment type="caution">
    <text evidence="2">The sequence shown here is derived from an EMBL/GenBank/DDBJ whole genome shotgun (WGS) entry which is preliminary data.</text>
</comment>
<evidence type="ECO:0000313" key="2">
    <source>
        <dbReference type="EMBL" id="CAH2233644.1"/>
    </source>
</evidence>
<gene>
    <name evidence="2" type="primary">jg14388</name>
    <name evidence="2" type="ORF">PAEG_LOCUS11582</name>
</gene>
<feature type="domain" description="Reverse transcriptase" evidence="1">
    <location>
        <begin position="1"/>
        <end position="89"/>
    </location>
</feature>
<accession>A0A8S4RA97</accession>
<evidence type="ECO:0000259" key="1">
    <source>
        <dbReference type="PROSITE" id="PS50878"/>
    </source>
</evidence>